<evidence type="ECO:0000313" key="7">
    <source>
        <dbReference type="Proteomes" id="UP001280121"/>
    </source>
</evidence>
<feature type="domain" description="SWIM-type" evidence="5">
    <location>
        <begin position="262"/>
        <end position="294"/>
    </location>
</feature>
<dbReference type="InterPro" id="IPR018289">
    <property type="entry name" value="MULE_transposase_dom"/>
</dbReference>
<name>A0AAD9U6E7_9ROSI</name>
<evidence type="ECO:0000256" key="3">
    <source>
        <dbReference type="ARBA" id="ARBA00022833"/>
    </source>
</evidence>
<dbReference type="PANTHER" id="PTHR31973">
    <property type="entry name" value="POLYPROTEIN, PUTATIVE-RELATED"/>
    <property type="match status" value="1"/>
</dbReference>
<proteinExistence type="predicted"/>
<dbReference type="EMBL" id="JANJYI010000005">
    <property type="protein sequence ID" value="KAK2648697.1"/>
    <property type="molecule type" value="Genomic_DNA"/>
</dbReference>
<evidence type="ECO:0000259" key="5">
    <source>
        <dbReference type="PROSITE" id="PS50966"/>
    </source>
</evidence>
<evidence type="ECO:0000313" key="6">
    <source>
        <dbReference type="EMBL" id="KAK2648697.1"/>
    </source>
</evidence>
<organism evidence="6 7">
    <name type="scientific">Dipteronia dyeriana</name>
    <dbReference type="NCBI Taxonomy" id="168575"/>
    <lineage>
        <taxon>Eukaryota</taxon>
        <taxon>Viridiplantae</taxon>
        <taxon>Streptophyta</taxon>
        <taxon>Embryophyta</taxon>
        <taxon>Tracheophyta</taxon>
        <taxon>Spermatophyta</taxon>
        <taxon>Magnoliopsida</taxon>
        <taxon>eudicotyledons</taxon>
        <taxon>Gunneridae</taxon>
        <taxon>Pentapetalae</taxon>
        <taxon>rosids</taxon>
        <taxon>malvids</taxon>
        <taxon>Sapindales</taxon>
        <taxon>Sapindaceae</taxon>
        <taxon>Hippocastanoideae</taxon>
        <taxon>Acereae</taxon>
        <taxon>Dipteronia</taxon>
    </lineage>
</organism>
<dbReference type="PANTHER" id="PTHR31973:SF187">
    <property type="entry name" value="MUTATOR TRANSPOSASE MUDRA PROTEIN"/>
    <property type="match status" value="1"/>
</dbReference>
<comment type="caution">
    <text evidence="6">The sequence shown here is derived from an EMBL/GenBank/DDBJ whole genome shotgun (WGS) entry which is preliminary data.</text>
</comment>
<dbReference type="SMART" id="SM00575">
    <property type="entry name" value="ZnF_PMZ"/>
    <property type="match status" value="1"/>
</dbReference>
<keyword evidence="7" id="KW-1185">Reference proteome</keyword>
<dbReference type="Pfam" id="PF10551">
    <property type="entry name" value="MULE"/>
    <property type="match status" value="1"/>
</dbReference>
<sequence>MLLGASLKEFRRCIRPVIAVDGTHLKGRFGGTMFVATAQDGNEQVYPIAFGYGDSENSLSWEWFLNCMKCTLSHIDDLVFISDRKASIEARIYKVFHYATHNICCWHFYETIKKRYHRKNVTAIMDKVARAYTELQYNRHMEELRNLNQNAYDYVIDVGPYKWSRVHIPDRRYMVMTTNVVECINSCLKFAWQLPMLTLANFIRNMLQRWFHDRHRAAQSMRHQLPDVTHLVILKRVDKCNFMTINPADWNIFSVKRSGKQWIIDLAPKICICNKFQIDLLPCSHTLAAVRDQNMDFTSLCADYYKRQTLIDAYSVPIMLIGHPSNWIVPSNIAGRVILNPISRRQVGRPRAGRHISYSERKTTQNCRRCG</sequence>
<evidence type="ECO:0000256" key="1">
    <source>
        <dbReference type="ARBA" id="ARBA00022723"/>
    </source>
</evidence>
<accession>A0AAD9U6E7</accession>
<dbReference type="AlphaFoldDB" id="A0AAD9U6E7"/>
<dbReference type="GO" id="GO:0008270">
    <property type="term" value="F:zinc ion binding"/>
    <property type="evidence" value="ECO:0007669"/>
    <property type="project" value="UniProtKB-KW"/>
</dbReference>
<protein>
    <recommendedName>
        <fullName evidence="5">SWIM-type domain-containing protein</fullName>
    </recommendedName>
</protein>
<evidence type="ECO:0000256" key="4">
    <source>
        <dbReference type="PROSITE-ProRule" id="PRU00325"/>
    </source>
</evidence>
<reference evidence="6" key="1">
    <citation type="journal article" date="2023" name="Plant J.">
        <title>Genome sequences and population genomics provide insights into the demographic history, inbreeding, and mutation load of two 'living fossil' tree species of Dipteronia.</title>
        <authorList>
            <person name="Feng Y."/>
            <person name="Comes H.P."/>
            <person name="Chen J."/>
            <person name="Zhu S."/>
            <person name="Lu R."/>
            <person name="Zhang X."/>
            <person name="Li P."/>
            <person name="Qiu J."/>
            <person name="Olsen K.M."/>
            <person name="Qiu Y."/>
        </authorList>
    </citation>
    <scope>NUCLEOTIDE SEQUENCE</scope>
    <source>
        <strain evidence="6">KIB01</strain>
    </source>
</reference>
<dbReference type="PROSITE" id="PS50966">
    <property type="entry name" value="ZF_SWIM"/>
    <property type="match status" value="1"/>
</dbReference>
<keyword evidence="3" id="KW-0862">Zinc</keyword>
<gene>
    <name evidence="6" type="ORF">Ddye_016186</name>
</gene>
<evidence type="ECO:0000256" key="2">
    <source>
        <dbReference type="ARBA" id="ARBA00022771"/>
    </source>
</evidence>
<keyword evidence="2 4" id="KW-0863">Zinc-finger</keyword>
<keyword evidence="1" id="KW-0479">Metal-binding</keyword>
<dbReference type="InterPro" id="IPR007527">
    <property type="entry name" value="Znf_SWIM"/>
</dbReference>
<dbReference type="InterPro" id="IPR006564">
    <property type="entry name" value="Znf_PMZ"/>
</dbReference>
<dbReference type="Proteomes" id="UP001280121">
    <property type="component" value="Unassembled WGS sequence"/>
</dbReference>